<feature type="domain" description="ATP-grasp" evidence="17">
    <location>
        <begin position="190"/>
        <end position="387"/>
    </location>
</feature>
<dbReference type="InterPro" id="IPR011764">
    <property type="entry name" value="Biotin_carboxylation_dom"/>
</dbReference>
<dbReference type="Gene3D" id="3.30.1490.20">
    <property type="entry name" value="ATP-grasp fold, A domain"/>
    <property type="match status" value="1"/>
</dbReference>
<dbReference type="Pfam" id="PF01039">
    <property type="entry name" value="Carboxyl_trans"/>
    <property type="match status" value="1"/>
</dbReference>
<dbReference type="Gene3D" id="2.40.460.10">
    <property type="entry name" value="Biotin dependent carboxylase carboxyltransferase"/>
    <property type="match status" value="1"/>
</dbReference>
<dbReference type="GO" id="GO:0003989">
    <property type="term" value="F:acetyl-CoA carboxylase activity"/>
    <property type="evidence" value="ECO:0007669"/>
    <property type="project" value="UniProtKB-EC"/>
</dbReference>
<keyword evidence="5 14" id="KW-0547">Nucleotide-binding</keyword>
<dbReference type="Gene3D" id="3.30.470.20">
    <property type="entry name" value="ATP-grasp fold, B domain"/>
    <property type="match status" value="1"/>
</dbReference>
<dbReference type="GO" id="GO:2001295">
    <property type="term" value="P:malonyl-CoA biosynthetic process"/>
    <property type="evidence" value="ECO:0007669"/>
    <property type="project" value="UniProtKB-UniPathway"/>
</dbReference>
<evidence type="ECO:0000256" key="11">
    <source>
        <dbReference type="ARBA" id="ARBA00023268"/>
    </source>
</evidence>
<dbReference type="InterPro" id="IPR049076">
    <property type="entry name" value="ACCA"/>
</dbReference>
<keyword evidence="10" id="KW-0092">Biotin</keyword>
<dbReference type="FunFam" id="2.40.460.10:FF:000001">
    <property type="entry name" value="Acetyl-CoA carboxylase 1"/>
    <property type="match status" value="1"/>
</dbReference>
<evidence type="ECO:0000256" key="1">
    <source>
        <dbReference type="ARBA" id="ARBA00001953"/>
    </source>
</evidence>
<evidence type="ECO:0000256" key="9">
    <source>
        <dbReference type="ARBA" id="ARBA00023160"/>
    </source>
</evidence>
<keyword evidence="4" id="KW-0436">Ligase</keyword>
<dbReference type="InterPro" id="IPR016185">
    <property type="entry name" value="PreATP-grasp_dom_sf"/>
</dbReference>
<name>A0A5M3MJ66_CONPW</name>
<feature type="compositionally biased region" description="Polar residues" evidence="15">
    <location>
        <begin position="2210"/>
        <end position="2230"/>
    </location>
</feature>
<dbReference type="FunFam" id="3.30.1490.20:FF:000003">
    <property type="entry name" value="acetyl-CoA carboxylase isoform X1"/>
    <property type="match status" value="1"/>
</dbReference>
<dbReference type="GO" id="GO:0006633">
    <property type="term" value="P:fatty acid biosynthetic process"/>
    <property type="evidence" value="ECO:0007669"/>
    <property type="project" value="UniProtKB-KW"/>
</dbReference>
<dbReference type="UniPathway" id="UPA00655">
    <property type="reaction ID" value="UER00711"/>
</dbReference>
<keyword evidence="8" id="KW-0443">Lipid metabolism</keyword>
<comment type="pathway">
    <text evidence="2">Lipid metabolism; malonyl-CoA biosynthesis; malonyl-CoA from acetyl-CoA: step 1/1.</text>
</comment>
<dbReference type="Pfam" id="PF00289">
    <property type="entry name" value="Biotin_carb_N"/>
    <property type="match status" value="1"/>
</dbReference>
<keyword evidence="6" id="KW-0276">Fatty acid metabolism</keyword>
<keyword evidence="22" id="KW-1185">Reference proteome</keyword>
<dbReference type="FunFam" id="3.40.50.20:FF:000005">
    <property type="entry name" value="acetyl-CoA carboxylase isoform X2"/>
    <property type="match status" value="1"/>
</dbReference>
<dbReference type="PROSITE" id="PS00867">
    <property type="entry name" value="CPSASE_2"/>
    <property type="match status" value="1"/>
</dbReference>
<comment type="catalytic activity">
    <reaction evidence="12">
        <text>hydrogencarbonate + acetyl-CoA + ATP = malonyl-CoA + ADP + phosphate + H(+)</text>
        <dbReference type="Rhea" id="RHEA:11308"/>
        <dbReference type="ChEBI" id="CHEBI:15378"/>
        <dbReference type="ChEBI" id="CHEBI:17544"/>
        <dbReference type="ChEBI" id="CHEBI:30616"/>
        <dbReference type="ChEBI" id="CHEBI:43474"/>
        <dbReference type="ChEBI" id="CHEBI:57288"/>
        <dbReference type="ChEBI" id="CHEBI:57384"/>
        <dbReference type="ChEBI" id="CHEBI:456216"/>
        <dbReference type="EC" id="6.4.1.2"/>
    </reaction>
</comment>
<feature type="domain" description="CoA carboxyltransferase C-terminal" evidence="20">
    <location>
        <begin position="1814"/>
        <end position="2128"/>
    </location>
</feature>
<accession>A0A5M3MJ66</accession>
<evidence type="ECO:0000259" key="19">
    <source>
        <dbReference type="PROSITE" id="PS50980"/>
    </source>
</evidence>
<evidence type="ECO:0000256" key="6">
    <source>
        <dbReference type="ARBA" id="ARBA00022832"/>
    </source>
</evidence>
<reference evidence="22" key="1">
    <citation type="journal article" date="2012" name="Science">
        <title>The Paleozoic origin of enzymatic lignin decomposition reconstructed from 31 fungal genomes.</title>
        <authorList>
            <person name="Floudas D."/>
            <person name="Binder M."/>
            <person name="Riley R."/>
            <person name="Barry K."/>
            <person name="Blanchette R.A."/>
            <person name="Henrissat B."/>
            <person name="Martinez A.T."/>
            <person name="Otillar R."/>
            <person name="Spatafora J.W."/>
            <person name="Yadav J.S."/>
            <person name="Aerts A."/>
            <person name="Benoit I."/>
            <person name="Boyd A."/>
            <person name="Carlson A."/>
            <person name="Copeland A."/>
            <person name="Coutinho P.M."/>
            <person name="de Vries R.P."/>
            <person name="Ferreira P."/>
            <person name="Findley K."/>
            <person name="Foster B."/>
            <person name="Gaskell J."/>
            <person name="Glotzer D."/>
            <person name="Gorecki P."/>
            <person name="Heitman J."/>
            <person name="Hesse C."/>
            <person name="Hori C."/>
            <person name="Igarashi K."/>
            <person name="Jurgens J.A."/>
            <person name="Kallen N."/>
            <person name="Kersten P."/>
            <person name="Kohler A."/>
            <person name="Kuees U."/>
            <person name="Kumar T.K.A."/>
            <person name="Kuo A."/>
            <person name="LaButti K."/>
            <person name="Larrondo L.F."/>
            <person name="Lindquist E."/>
            <person name="Ling A."/>
            <person name="Lombard V."/>
            <person name="Lucas S."/>
            <person name="Lundell T."/>
            <person name="Martin R."/>
            <person name="McLaughlin D.J."/>
            <person name="Morgenstern I."/>
            <person name="Morin E."/>
            <person name="Murat C."/>
            <person name="Nagy L.G."/>
            <person name="Nolan M."/>
            <person name="Ohm R.A."/>
            <person name="Patyshakuliyeva A."/>
            <person name="Rokas A."/>
            <person name="Ruiz-Duenas F.J."/>
            <person name="Sabat G."/>
            <person name="Salamov A."/>
            <person name="Samejima M."/>
            <person name="Schmutz J."/>
            <person name="Slot J.C."/>
            <person name="St John F."/>
            <person name="Stenlid J."/>
            <person name="Sun H."/>
            <person name="Sun S."/>
            <person name="Syed K."/>
            <person name="Tsang A."/>
            <person name="Wiebenga A."/>
            <person name="Young D."/>
            <person name="Pisabarro A."/>
            <person name="Eastwood D.C."/>
            <person name="Martin F."/>
            <person name="Cullen D."/>
            <person name="Grigoriev I.V."/>
            <person name="Hibbett D.S."/>
        </authorList>
    </citation>
    <scope>NUCLEOTIDE SEQUENCE [LARGE SCALE GENOMIC DNA]</scope>
    <source>
        <strain evidence="22">RWD-64-598 SS2</strain>
    </source>
</reference>
<dbReference type="SUPFAM" id="SSF51246">
    <property type="entry name" value="Rudiment single hybrid motif"/>
    <property type="match status" value="1"/>
</dbReference>
<dbReference type="SUPFAM" id="SSF56059">
    <property type="entry name" value="Glutathione synthetase ATP-binding domain-like"/>
    <property type="match status" value="1"/>
</dbReference>
<dbReference type="Pfam" id="PF02786">
    <property type="entry name" value="CPSase_L_D2"/>
    <property type="match status" value="1"/>
</dbReference>
<proteinExistence type="predicted"/>
<gene>
    <name evidence="21" type="ORF">CONPUDRAFT_83548</name>
</gene>
<dbReference type="PROSITE" id="PS00866">
    <property type="entry name" value="CPSASE_1"/>
    <property type="match status" value="1"/>
</dbReference>
<dbReference type="InterPro" id="IPR005479">
    <property type="entry name" value="CPAse_ATP-bd"/>
</dbReference>
<dbReference type="Pfam" id="PF21385">
    <property type="entry name" value="ACCA_BT"/>
    <property type="match status" value="1"/>
</dbReference>
<evidence type="ECO:0000259" key="18">
    <source>
        <dbReference type="PROSITE" id="PS50979"/>
    </source>
</evidence>
<evidence type="ECO:0000256" key="13">
    <source>
        <dbReference type="ARBA" id="ARBA00048600"/>
    </source>
</evidence>
<feature type="domain" description="CoA carboxyltransferase N-terminal" evidence="19">
    <location>
        <begin position="1472"/>
        <end position="1810"/>
    </location>
</feature>
<sequence>MAAYDHSKVSHFIGGNSLDKASPGRVTDFVQEHGGHTVITKVLIANNGIAAVKEIRSIRQWSYETFGTERAIEFTVMATPEDLKVNAEYIRMADQYIEVPGGSNNNNYANVDLIVDVAERAGVHAVWAGWGHASENPRLPESLAACKNRIVFIGPPGSAMRSLGDKISSTIVAQSADVPCMAWSGSGIVDTVLSEQGFVTVPDKAYQNACVTTWEQGLAKAEEIGFPIMIKASEGGGGKGIRKVESADAFKNAYYAVAGEIPGSPIFIMKLAGQARHLEVQVLADQYGNAISLFGRDCSVQRRHQKIIEEAPVTIAKEDTFEKMERAAVRLAKLVGYVSAGTVEYLYSHADDEFCFLELNPRLQVEHPTTEMVSGVNLPAAQLQVAMGIPLHRVRHIRTLYGLAPNAATEIDFDLVKPESNQLQRKPRPKGHVVAVRITAENPDAGFKPSSGALQELNFRSSTNVWGYFSVSSAGGLHEFADSQFGHIFAYGEDRNESRKNMIVALKELSIRGDFRTTVEYLIKLLELEAFTENTFTTGWLDSLISNRLTAERPDATLAVVCGAVTKAHLAAEACLSEYKKILDKGQVPVRDLLKTVFSVDFIYENVRYSFTATRSSKNMWTLFLNGGRTLVGARPLADGGLLVLLDGRSHSVYWREEVGALRLMVDAKTCLIEQENDPTQLRSPSPGKLIRFLIDSGDHINAGETYAEIEVMKMYMPLVAAEDGVVQFVKQPGVSLQPGDILGILTLDDPARVKHAKPFEGLLPPMGLPGVVGNKTYQRFVRCFTTLNDILDGYDNQSIMASTLKDLVDVLHEPELPYSELHAILASLSGRIPAKLEESVRSALDVAKSKGDTLDFPAVRIKRVIDHYIQDNILAPNQTMFQNQLSGIYDVLDRFTNGLKGHEVITIAKLLSRYEETEKLFGGSIEARVLSLREQNKDDLDKVVATVLSHTKAQSKSKLVLALIDYVKTSGLPVSNTESPLYQVLNDLAALESKSSTSVALKAREVLIYGQMPSYEERLHQMEGVLKTSVSASYYGEQGARRTPSADTLRELSDSRYTVYDVLPAFFLHKDPLVTLAAFEVYVRRSYRAYSLLSIDYEEGDGLDDGELPSAVTWRFNLGQSHSPPATPGMNATADPRRQGSVSDLSYLISRSVSQPVRNGVIASFADINALTRGFEKAANLLPAFDPEEHNQRYNTTEPPNVMNLALRIFEQPGDLSEEAWSEQLSQFINERKSILTRRGVRRVTFLVCRPGVYPKYITVRESDGEWVEEQAIRNIEPALAFQLELSRLSNYNLQPLFVETKQIHVYHAVARENQLDNRFFIRALVRPGRLRGTMSTAEYLISETDRLVTNILDALEVVSAQYRTADCNHIFMNFVYNLAVTYDDVLEAISGFIERHGKRLWRLHVTGSEIRIALEDNEGNVTPIRCVIENVSGFVVKYHGYQEILTDKGTTILKSIGDKGPLHLQPVHQVYPTKESLQPKRYQAHNIGTTYVYDFPELFSKALQNVWIKARDLSPSLVLPKKFLDSKELVLDEDDNLVEVDRAPGNNTFGMVAWVYTLWTPEYPQGRSVVVISNDITYKIGSFGPIEDQFFYLVTKYARVHGLPRIYLSANSGARIGLAEEIMHLFSCAWNDPQQPDKGIDYLYLTRESYLKVEEKASGAVRTAEIEVDGEMRYKITDIIGLQDGLGVESLKGSGLIAGETSRAYDDIFTITLVTARSVGIGAYLVRLGERAVQVEGQPIILTGAAALNKVLGREVYTSNLQLGGTQIMYKNGVSHLTASSDLEGVTHILDWLSYVPNIRGERLPIRETPDSWDREIGYTPPKGPYDPRWFIGGKTDEQSPLWASGFFDKGSFQETLSGWAQTVVVGRARLGGIPMGVIAVETRTIERIVPADPANPASFEQRVMEAGQVWYPNSAYKTAQAIFDFNRESLPLMVFANWRGFSGGQQDMYDEVLKQGSKIVDGLSSYKQPVFVYIVPNGELRGGAWVVLDPSINMAQMEMYADVDARAGVLEPEGVVEIKMRRDKILTLMERLDSSYAALKVKSKDTSLSAEDRAHASQALFARETLLQPTYKQLALLYADLHDRSGRMEAKGCAKPVVWKDARRFFYWALRARLARSNALAKIAESSPESEPEYHAEVLDSLVPVDSSDNRVLAEALEKLDLTETLAKLRTDSFLHRFAEVAQYNRKTTLEGLARLIDTLSDDERQAVQSALQSGNRSPGPPSYSTA</sequence>
<comment type="cofactor">
    <cofactor evidence="1">
        <name>biotin</name>
        <dbReference type="ChEBI" id="CHEBI:57586"/>
    </cofactor>
</comment>
<evidence type="ECO:0000259" key="20">
    <source>
        <dbReference type="PROSITE" id="PS50989"/>
    </source>
</evidence>
<dbReference type="PROSITE" id="PS50975">
    <property type="entry name" value="ATP_GRASP"/>
    <property type="match status" value="1"/>
</dbReference>
<dbReference type="Proteomes" id="UP000053558">
    <property type="component" value="Unassembled WGS sequence"/>
</dbReference>
<dbReference type="InterPro" id="IPR011762">
    <property type="entry name" value="COA_CT_N"/>
</dbReference>
<dbReference type="InterPro" id="IPR029045">
    <property type="entry name" value="ClpP/crotonase-like_dom_sf"/>
</dbReference>
<dbReference type="EMBL" id="JH711581">
    <property type="protein sequence ID" value="EIW79288.1"/>
    <property type="molecule type" value="Genomic_DNA"/>
</dbReference>
<dbReference type="KEGG" id="cput:CONPUDRAFT_83548"/>
<dbReference type="PROSITE" id="PS50968">
    <property type="entry name" value="BIOTINYL_LIPOYL"/>
    <property type="match status" value="1"/>
</dbReference>
<evidence type="ECO:0000313" key="21">
    <source>
        <dbReference type="EMBL" id="EIW79288.1"/>
    </source>
</evidence>
<feature type="region of interest" description="Disordered" evidence="15">
    <location>
        <begin position="2209"/>
        <end position="2230"/>
    </location>
</feature>
<dbReference type="InterPro" id="IPR005482">
    <property type="entry name" value="Biotin_COase_C"/>
</dbReference>
<keyword evidence="7 14" id="KW-0067">ATP-binding</keyword>
<evidence type="ECO:0000259" key="17">
    <source>
        <dbReference type="PROSITE" id="PS50975"/>
    </source>
</evidence>
<dbReference type="FunFam" id="3.90.226.10:FF:000010">
    <property type="entry name" value="acetyl-CoA carboxylase isoform X2"/>
    <property type="match status" value="1"/>
</dbReference>
<dbReference type="InterPro" id="IPR005481">
    <property type="entry name" value="BC-like_N"/>
</dbReference>
<dbReference type="RefSeq" id="XP_007770956.1">
    <property type="nucleotide sequence ID" value="XM_007772766.1"/>
</dbReference>
<dbReference type="SUPFAM" id="SSF51230">
    <property type="entry name" value="Single hybrid motif"/>
    <property type="match status" value="1"/>
</dbReference>
<dbReference type="InterPro" id="IPR000089">
    <property type="entry name" value="Biotin_lipoyl"/>
</dbReference>
<dbReference type="SUPFAM" id="SSF52096">
    <property type="entry name" value="ClpP/crotonase"/>
    <property type="match status" value="2"/>
</dbReference>
<evidence type="ECO:0000256" key="4">
    <source>
        <dbReference type="ARBA" id="ARBA00022598"/>
    </source>
</evidence>
<dbReference type="GO" id="GO:0004075">
    <property type="term" value="F:biotin carboxylase activity"/>
    <property type="evidence" value="ECO:0007669"/>
    <property type="project" value="UniProtKB-EC"/>
</dbReference>
<keyword evidence="9" id="KW-0275">Fatty acid biosynthesis</keyword>
<evidence type="ECO:0000256" key="8">
    <source>
        <dbReference type="ARBA" id="ARBA00023098"/>
    </source>
</evidence>
<evidence type="ECO:0000256" key="14">
    <source>
        <dbReference type="PROSITE-ProRule" id="PRU00409"/>
    </source>
</evidence>
<keyword evidence="11" id="KW-0511">Multifunctional enzyme</keyword>
<dbReference type="SUPFAM" id="SSF52440">
    <property type="entry name" value="PreATP-grasp domain"/>
    <property type="match status" value="1"/>
</dbReference>
<evidence type="ECO:0000259" key="16">
    <source>
        <dbReference type="PROSITE" id="PS50968"/>
    </source>
</evidence>
<dbReference type="InterPro" id="IPR001882">
    <property type="entry name" value="Biotin_BS"/>
</dbReference>
<dbReference type="PROSITE" id="PS50989">
    <property type="entry name" value="COA_CT_CTER"/>
    <property type="match status" value="1"/>
</dbReference>
<evidence type="ECO:0000313" key="22">
    <source>
        <dbReference type="Proteomes" id="UP000053558"/>
    </source>
</evidence>
<dbReference type="CDD" id="cd06850">
    <property type="entry name" value="biotinyl_domain"/>
    <property type="match status" value="1"/>
</dbReference>
<dbReference type="GO" id="GO:0046872">
    <property type="term" value="F:metal ion binding"/>
    <property type="evidence" value="ECO:0007669"/>
    <property type="project" value="InterPro"/>
</dbReference>
<organism evidence="21 22">
    <name type="scientific">Coniophora puteana (strain RWD-64-598)</name>
    <name type="common">Brown rot fungus</name>
    <dbReference type="NCBI Taxonomy" id="741705"/>
    <lineage>
        <taxon>Eukaryota</taxon>
        <taxon>Fungi</taxon>
        <taxon>Dikarya</taxon>
        <taxon>Basidiomycota</taxon>
        <taxon>Agaricomycotina</taxon>
        <taxon>Agaricomycetes</taxon>
        <taxon>Agaricomycetidae</taxon>
        <taxon>Boletales</taxon>
        <taxon>Coniophorineae</taxon>
        <taxon>Coniophoraceae</taxon>
        <taxon>Coniophora</taxon>
    </lineage>
</organism>
<dbReference type="PANTHER" id="PTHR45728:SF3">
    <property type="entry name" value="ACETYL-COA CARBOXYLASE"/>
    <property type="match status" value="1"/>
</dbReference>
<feature type="domain" description="Biotin carboxylation" evidence="18">
    <location>
        <begin position="38"/>
        <end position="546"/>
    </location>
</feature>
<dbReference type="PROSITE" id="PS50979">
    <property type="entry name" value="BC"/>
    <property type="match status" value="1"/>
</dbReference>
<dbReference type="FunFam" id="3.30.470.20:FF:000005">
    <property type="entry name" value="Acetyl-CoA carboxylase 1"/>
    <property type="match status" value="1"/>
</dbReference>
<dbReference type="InterPro" id="IPR034733">
    <property type="entry name" value="AcCoA_carboxyl_beta"/>
</dbReference>
<evidence type="ECO:0000256" key="2">
    <source>
        <dbReference type="ARBA" id="ARBA00004956"/>
    </source>
</evidence>
<dbReference type="Gene3D" id="3.90.1770.10">
    <property type="entry name" value="PreATP-grasp domain"/>
    <property type="match status" value="1"/>
</dbReference>
<evidence type="ECO:0000256" key="7">
    <source>
        <dbReference type="ARBA" id="ARBA00022840"/>
    </source>
</evidence>
<dbReference type="Gene3D" id="3.40.50.20">
    <property type="match status" value="1"/>
</dbReference>
<dbReference type="Gene3D" id="2.40.50.100">
    <property type="match status" value="1"/>
</dbReference>
<dbReference type="Gene3D" id="3.90.226.10">
    <property type="entry name" value="2-enoyl-CoA Hydratase, Chain A, domain 1"/>
    <property type="match status" value="2"/>
</dbReference>
<evidence type="ECO:0000256" key="5">
    <source>
        <dbReference type="ARBA" id="ARBA00022741"/>
    </source>
</evidence>
<dbReference type="InterPro" id="IPR011054">
    <property type="entry name" value="Rudment_hybrid_motif"/>
</dbReference>
<dbReference type="GO" id="GO:0005739">
    <property type="term" value="C:mitochondrion"/>
    <property type="evidence" value="ECO:0007669"/>
    <property type="project" value="TreeGrafter"/>
</dbReference>
<feature type="domain" description="Lipoyl-binding" evidence="16">
    <location>
        <begin position="673"/>
        <end position="747"/>
    </location>
</feature>
<evidence type="ECO:0000256" key="10">
    <source>
        <dbReference type="ARBA" id="ARBA00023267"/>
    </source>
</evidence>
<dbReference type="InterPro" id="IPR011761">
    <property type="entry name" value="ATP-grasp"/>
</dbReference>
<dbReference type="GO" id="GO:0005524">
    <property type="term" value="F:ATP binding"/>
    <property type="evidence" value="ECO:0007669"/>
    <property type="project" value="UniProtKB-UniRule"/>
</dbReference>
<dbReference type="Pfam" id="PF02785">
    <property type="entry name" value="Biotin_carb_C"/>
    <property type="match status" value="1"/>
</dbReference>
<dbReference type="SMART" id="SM00878">
    <property type="entry name" value="Biotin_carb_C"/>
    <property type="match status" value="1"/>
</dbReference>
<dbReference type="InterPro" id="IPR049074">
    <property type="entry name" value="ACCA_BT"/>
</dbReference>
<dbReference type="PROSITE" id="PS00188">
    <property type="entry name" value="BIOTIN"/>
    <property type="match status" value="1"/>
</dbReference>
<dbReference type="InterPro" id="IPR013815">
    <property type="entry name" value="ATP_grasp_subdomain_1"/>
</dbReference>
<evidence type="ECO:0000256" key="3">
    <source>
        <dbReference type="ARBA" id="ARBA00022516"/>
    </source>
</evidence>
<dbReference type="InterPro" id="IPR011053">
    <property type="entry name" value="Single_hybrid_motif"/>
</dbReference>
<evidence type="ECO:0000256" key="12">
    <source>
        <dbReference type="ARBA" id="ARBA00048065"/>
    </source>
</evidence>
<dbReference type="InterPro" id="IPR013537">
    <property type="entry name" value="AcCoA_COase_cen"/>
</dbReference>
<dbReference type="Pfam" id="PF00364">
    <property type="entry name" value="Biotin_lipoyl"/>
    <property type="match status" value="1"/>
</dbReference>
<dbReference type="FunFam" id="2.40.50.100:FF:000005">
    <property type="entry name" value="Acetyl-CoA carboxylase 1"/>
    <property type="match status" value="1"/>
</dbReference>
<dbReference type="OrthoDB" id="14612at2759"/>
<dbReference type="GeneID" id="19210613"/>
<keyword evidence="3" id="KW-0444">Lipid biosynthesis</keyword>
<protein>
    <submittedName>
        <fullName evidence="21">Acetyl CoA carboxylase</fullName>
    </submittedName>
</protein>
<dbReference type="OMA" id="PTPKGHC"/>
<evidence type="ECO:0000256" key="15">
    <source>
        <dbReference type="SAM" id="MobiDB-lite"/>
    </source>
</evidence>
<comment type="catalytic activity">
    <reaction evidence="13">
        <text>N(6)-biotinyl-L-lysyl-[protein] + hydrogencarbonate + ATP = N(6)-carboxybiotinyl-L-lysyl-[protein] + ADP + phosphate + H(+)</text>
        <dbReference type="Rhea" id="RHEA:13501"/>
        <dbReference type="Rhea" id="RHEA-COMP:10505"/>
        <dbReference type="Rhea" id="RHEA-COMP:10506"/>
        <dbReference type="ChEBI" id="CHEBI:15378"/>
        <dbReference type="ChEBI" id="CHEBI:17544"/>
        <dbReference type="ChEBI" id="CHEBI:30616"/>
        <dbReference type="ChEBI" id="CHEBI:43474"/>
        <dbReference type="ChEBI" id="CHEBI:83144"/>
        <dbReference type="ChEBI" id="CHEBI:83145"/>
        <dbReference type="ChEBI" id="CHEBI:456216"/>
        <dbReference type="EC" id="6.3.4.14"/>
    </reaction>
</comment>
<comment type="caution">
    <text evidence="21">The sequence shown here is derived from an EMBL/GenBank/DDBJ whole genome shotgun (WGS) entry which is preliminary data.</text>
</comment>
<dbReference type="PROSITE" id="PS50980">
    <property type="entry name" value="COA_CT_NTER"/>
    <property type="match status" value="1"/>
</dbReference>
<dbReference type="InterPro" id="IPR011763">
    <property type="entry name" value="COA_CT_C"/>
</dbReference>
<dbReference type="PANTHER" id="PTHR45728">
    <property type="entry name" value="ACETYL-COA CARBOXYLASE, ISOFORM A"/>
    <property type="match status" value="1"/>
</dbReference>
<dbReference type="Pfam" id="PF08326">
    <property type="entry name" value="ACC_central"/>
    <property type="match status" value="1"/>
</dbReference>